<dbReference type="Pfam" id="PF12796">
    <property type="entry name" value="Ank_2"/>
    <property type="match status" value="2"/>
</dbReference>
<proteinExistence type="predicted"/>
<evidence type="ECO:0000313" key="7">
    <source>
        <dbReference type="RefSeq" id="XP_019638494.1"/>
    </source>
</evidence>
<dbReference type="Pfam" id="PF07525">
    <property type="entry name" value="SOCS_box"/>
    <property type="match status" value="1"/>
</dbReference>
<dbReference type="Proteomes" id="UP000515135">
    <property type="component" value="Unplaced"/>
</dbReference>
<dbReference type="PANTHER" id="PTHR24198:SF173">
    <property type="entry name" value="ANKYRIN REPEAT AND SOCS BOX PROTEIN 10-RELATED"/>
    <property type="match status" value="1"/>
</dbReference>
<evidence type="ECO:0000259" key="5">
    <source>
        <dbReference type="PROSITE" id="PS50225"/>
    </source>
</evidence>
<dbReference type="InterPro" id="IPR036770">
    <property type="entry name" value="Ankyrin_rpt-contain_sf"/>
</dbReference>
<comment type="pathway">
    <text evidence="1">Protein modification; protein ubiquitination.</text>
</comment>
<accession>A0A6P4ZWV1</accession>
<evidence type="ECO:0000256" key="1">
    <source>
        <dbReference type="ARBA" id="ARBA00004906"/>
    </source>
</evidence>
<dbReference type="SUPFAM" id="SSF48403">
    <property type="entry name" value="Ankyrin repeat"/>
    <property type="match status" value="1"/>
</dbReference>
<dbReference type="GO" id="GO:0005737">
    <property type="term" value="C:cytoplasm"/>
    <property type="evidence" value="ECO:0007669"/>
    <property type="project" value="TreeGrafter"/>
</dbReference>
<evidence type="ECO:0000256" key="3">
    <source>
        <dbReference type="ARBA" id="ARBA00023043"/>
    </source>
</evidence>
<dbReference type="GO" id="GO:0016567">
    <property type="term" value="P:protein ubiquitination"/>
    <property type="evidence" value="ECO:0007669"/>
    <property type="project" value="UniProtKB-UniPathway"/>
</dbReference>
<dbReference type="InterPro" id="IPR001496">
    <property type="entry name" value="SOCS_box"/>
</dbReference>
<feature type="repeat" description="ANK" evidence="4">
    <location>
        <begin position="42"/>
        <end position="74"/>
    </location>
</feature>
<keyword evidence="3 4" id="KW-0040">ANK repeat</keyword>
<dbReference type="PANTHER" id="PTHR24198">
    <property type="entry name" value="ANKYRIN REPEAT AND PROTEIN KINASE DOMAIN-CONTAINING PROTEIN"/>
    <property type="match status" value="1"/>
</dbReference>
<dbReference type="Pfam" id="PF00023">
    <property type="entry name" value="Ank"/>
    <property type="match status" value="1"/>
</dbReference>
<reference evidence="7" key="1">
    <citation type="submission" date="2025-08" db="UniProtKB">
        <authorList>
            <consortium name="RefSeq"/>
        </authorList>
    </citation>
    <scope>IDENTIFICATION</scope>
    <source>
        <tissue evidence="7">Gonad</tissue>
    </source>
</reference>
<dbReference type="SUPFAM" id="SSF158235">
    <property type="entry name" value="SOCS box-like"/>
    <property type="match status" value="1"/>
</dbReference>
<feature type="repeat" description="ANK" evidence="4">
    <location>
        <begin position="181"/>
        <end position="213"/>
    </location>
</feature>
<dbReference type="SMART" id="SM00969">
    <property type="entry name" value="SOCS_box"/>
    <property type="match status" value="1"/>
</dbReference>
<dbReference type="PROSITE" id="PS50088">
    <property type="entry name" value="ANK_REPEAT"/>
    <property type="match status" value="5"/>
</dbReference>
<evidence type="ECO:0000256" key="4">
    <source>
        <dbReference type="PROSITE-ProRule" id="PRU00023"/>
    </source>
</evidence>
<feature type="repeat" description="ANK" evidence="4">
    <location>
        <begin position="9"/>
        <end position="41"/>
    </location>
</feature>
<keyword evidence="2" id="KW-0677">Repeat</keyword>
<sequence length="358" mass="39452">MYSVTHAREVTTPLFLAASLGHHQLVNFLLRQGADVNLPPKAWKLPIHAACEGGHSECVRLLLKHGADAEATDEDGLRPLHKCTKNDYLGCARILISFNAQVNSQTEDEQSNSLLHIAAKSGLGDLVDLLLENGGNANLTNDELDTPLHMACFWTNGEERYRNTVEKLVQNGADLNAVDGEFKTPLHKACRNADHTIVQVLVDYGAKVNETDWYGKTPLCHALQSSTVAGQSKGRAEVCVQILLNNGAWPVNPAVFHKVLSGCGNAVACIEVLINSYNKLRANIKWEKSVPDDVWRKHQDFYDGVFSVGKSPASLQHIVRCCVRKLLGKQCQRHIPCLSLPLRLKHYLLLEPGEAGLH</sequence>
<dbReference type="RefSeq" id="XP_019638494.1">
    <property type="nucleotide sequence ID" value="XM_019782935.1"/>
</dbReference>
<feature type="repeat" description="ANK" evidence="4">
    <location>
        <begin position="110"/>
        <end position="142"/>
    </location>
</feature>
<feature type="domain" description="SOCS box" evidence="5">
    <location>
        <begin position="310"/>
        <end position="354"/>
    </location>
</feature>
<dbReference type="CDD" id="cd03716">
    <property type="entry name" value="SOCS_ASB_like"/>
    <property type="match status" value="1"/>
</dbReference>
<dbReference type="OrthoDB" id="366390at2759"/>
<evidence type="ECO:0000313" key="6">
    <source>
        <dbReference type="Proteomes" id="UP000515135"/>
    </source>
</evidence>
<dbReference type="Gene3D" id="1.25.40.20">
    <property type="entry name" value="Ankyrin repeat-containing domain"/>
    <property type="match status" value="1"/>
</dbReference>
<gene>
    <name evidence="7" type="primary">LOC109480703</name>
</gene>
<name>A0A6P4ZWV1_BRABE</name>
<dbReference type="UniPathway" id="UPA00143"/>
<feature type="repeat" description="ANK" evidence="4">
    <location>
        <begin position="143"/>
        <end position="180"/>
    </location>
</feature>
<dbReference type="AlphaFoldDB" id="A0A6P4ZWV1"/>
<dbReference type="InterPro" id="IPR002110">
    <property type="entry name" value="Ankyrin_rpt"/>
</dbReference>
<dbReference type="Gene3D" id="1.10.750.20">
    <property type="entry name" value="SOCS box"/>
    <property type="match status" value="1"/>
</dbReference>
<keyword evidence="6" id="KW-1185">Reference proteome</keyword>
<evidence type="ECO:0000256" key="2">
    <source>
        <dbReference type="ARBA" id="ARBA00022737"/>
    </source>
</evidence>
<dbReference type="InterPro" id="IPR036036">
    <property type="entry name" value="SOCS_box-like_dom_sf"/>
</dbReference>
<dbReference type="GO" id="GO:0035556">
    <property type="term" value="P:intracellular signal transduction"/>
    <property type="evidence" value="ECO:0007669"/>
    <property type="project" value="InterPro"/>
</dbReference>
<dbReference type="PROSITE" id="PS50225">
    <property type="entry name" value="SOCS"/>
    <property type="match status" value="1"/>
</dbReference>
<dbReference type="SMART" id="SM00248">
    <property type="entry name" value="ANK"/>
    <property type="match status" value="7"/>
</dbReference>
<dbReference type="GeneID" id="109480703"/>
<organism evidence="6 7">
    <name type="scientific">Branchiostoma belcheri</name>
    <name type="common">Amphioxus</name>
    <dbReference type="NCBI Taxonomy" id="7741"/>
    <lineage>
        <taxon>Eukaryota</taxon>
        <taxon>Metazoa</taxon>
        <taxon>Chordata</taxon>
        <taxon>Cephalochordata</taxon>
        <taxon>Leptocardii</taxon>
        <taxon>Amphioxiformes</taxon>
        <taxon>Branchiostomatidae</taxon>
        <taxon>Branchiostoma</taxon>
    </lineage>
</organism>
<dbReference type="PROSITE" id="PS50297">
    <property type="entry name" value="ANK_REP_REGION"/>
    <property type="match status" value="5"/>
</dbReference>
<protein>
    <submittedName>
        <fullName evidence="7">Ankyrin repeat and SOCS box protein 4-like isoform X2</fullName>
    </submittedName>
</protein>